<keyword evidence="1" id="KW-0812">Transmembrane</keyword>
<gene>
    <name evidence="2" type="ORF">DM02DRAFT_719266</name>
</gene>
<sequence length="224" mass="25714">MVYITSDLFGSNISYERPNFPLCTASQTWDDMTNTQHTAGLGKRKRRPEDDSEKTIVRYGFFFSPLSWYLILIWPIAALQSRNSHSPVDTEQAFPLAVATPTYVDAERRPVKQTRRSYPKLHKQPSHFMDVEPTPTSDQADTNTHNSNIISTDLRPCHSCRSVPKRKQDLENYMECKHCEGRTCFICARECITCSKAICNRCIVEVGEDGDSWCLECHQRQINS</sequence>
<dbReference type="OrthoDB" id="5377226at2759"/>
<dbReference type="EMBL" id="KZ805410">
    <property type="protein sequence ID" value="PVH98576.1"/>
    <property type="molecule type" value="Genomic_DNA"/>
</dbReference>
<dbReference type="AlphaFoldDB" id="A0A2V1DK56"/>
<reference evidence="2 3" key="1">
    <citation type="journal article" date="2018" name="Sci. Rep.">
        <title>Comparative genomics provides insights into the lifestyle and reveals functional heterogeneity of dark septate endophytic fungi.</title>
        <authorList>
            <person name="Knapp D.G."/>
            <person name="Nemeth J.B."/>
            <person name="Barry K."/>
            <person name="Hainaut M."/>
            <person name="Henrissat B."/>
            <person name="Johnson J."/>
            <person name="Kuo A."/>
            <person name="Lim J.H.P."/>
            <person name="Lipzen A."/>
            <person name="Nolan M."/>
            <person name="Ohm R.A."/>
            <person name="Tamas L."/>
            <person name="Grigoriev I.V."/>
            <person name="Spatafora J.W."/>
            <person name="Nagy L.G."/>
            <person name="Kovacs G.M."/>
        </authorList>
    </citation>
    <scope>NUCLEOTIDE SEQUENCE [LARGE SCALE GENOMIC DNA]</scope>
    <source>
        <strain evidence="2 3">DSE2036</strain>
    </source>
</reference>
<dbReference type="Proteomes" id="UP000244855">
    <property type="component" value="Unassembled WGS sequence"/>
</dbReference>
<keyword evidence="3" id="KW-1185">Reference proteome</keyword>
<keyword evidence="1" id="KW-1133">Transmembrane helix</keyword>
<evidence type="ECO:0000313" key="2">
    <source>
        <dbReference type="EMBL" id="PVH98576.1"/>
    </source>
</evidence>
<organism evidence="2 3">
    <name type="scientific">Periconia macrospinosa</name>
    <dbReference type="NCBI Taxonomy" id="97972"/>
    <lineage>
        <taxon>Eukaryota</taxon>
        <taxon>Fungi</taxon>
        <taxon>Dikarya</taxon>
        <taxon>Ascomycota</taxon>
        <taxon>Pezizomycotina</taxon>
        <taxon>Dothideomycetes</taxon>
        <taxon>Pleosporomycetidae</taxon>
        <taxon>Pleosporales</taxon>
        <taxon>Massarineae</taxon>
        <taxon>Periconiaceae</taxon>
        <taxon>Periconia</taxon>
    </lineage>
</organism>
<accession>A0A2V1DK56</accession>
<evidence type="ECO:0000313" key="3">
    <source>
        <dbReference type="Proteomes" id="UP000244855"/>
    </source>
</evidence>
<feature type="transmembrane region" description="Helical" evidence="1">
    <location>
        <begin position="56"/>
        <end position="77"/>
    </location>
</feature>
<protein>
    <submittedName>
        <fullName evidence="2">Uncharacterized protein</fullName>
    </submittedName>
</protein>
<keyword evidence="1" id="KW-0472">Membrane</keyword>
<name>A0A2V1DK56_9PLEO</name>
<proteinExistence type="predicted"/>
<evidence type="ECO:0000256" key="1">
    <source>
        <dbReference type="SAM" id="Phobius"/>
    </source>
</evidence>